<dbReference type="GO" id="GO:0005737">
    <property type="term" value="C:cytoplasm"/>
    <property type="evidence" value="ECO:0007669"/>
    <property type="project" value="UniProtKB-SubCell"/>
</dbReference>
<dbReference type="Pfam" id="PF04452">
    <property type="entry name" value="Methyltrans_RNA"/>
    <property type="match status" value="1"/>
</dbReference>
<dbReference type="PANTHER" id="PTHR30027:SF3">
    <property type="entry name" value="16S RRNA (URACIL(1498)-N(3))-METHYLTRANSFERASE"/>
    <property type="match status" value="1"/>
</dbReference>
<name>A0A4D7CZG7_9ENTE</name>
<evidence type="ECO:0000256" key="11">
    <source>
        <dbReference type="ARBA" id="ARBA00047944"/>
    </source>
</evidence>
<dbReference type="InterPro" id="IPR046886">
    <property type="entry name" value="RsmE_MTase_dom"/>
</dbReference>
<dbReference type="InterPro" id="IPR029026">
    <property type="entry name" value="tRNA_m1G_MTases_N"/>
</dbReference>
<dbReference type="InterPro" id="IPR006700">
    <property type="entry name" value="RsmE"/>
</dbReference>
<dbReference type="KEGG" id="vao:FA707_08295"/>
<dbReference type="SUPFAM" id="SSF75217">
    <property type="entry name" value="alpha/beta knot"/>
    <property type="match status" value="1"/>
</dbReference>
<keyword evidence="5 12" id="KW-0963">Cytoplasm</keyword>
<keyword evidence="14" id="KW-1185">Reference proteome</keyword>
<comment type="function">
    <text evidence="10 12">Specifically methylates the N3 position of the uracil ring of uridine 1498 (m3U1498) in 16S rRNA. Acts on the fully assembled 30S ribosomal subunit.</text>
</comment>
<dbReference type="InterPro" id="IPR015947">
    <property type="entry name" value="PUA-like_sf"/>
</dbReference>
<reference evidence="13 14" key="1">
    <citation type="submission" date="2019-04" db="EMBL/GenBank/DDBJ databases">
        <title>Vagococcus sp. nov., isolated from faeces of yaks (Bos grunniens).</title>
        <authorList>
            <person name="Ge Y."/>
        </authorList>
    </citation>
    <scope>NUCLEOTIDE SEQUENCE [LARGE SCALE GENOMIC DNA]</scope>
    <source>
        <strain evidence="13 14">MN-17</strain>
    </source>
</reference>
<evidence type="ECO:0000256" key="9">
    <source>
        <dbReference type="ARBA" id="ARBA00022691"/>
    </source>
</evidence>
<dbReference type="PIRSF" id="PIRSF015601">
    <property type="entry name" value="MTase_slr0722"/>
    <property type="match status" value="1"/>
</dbReference>
<evidence type="ECO:0000256" key="6">
    <source>
        <dbReference type="ARBA" id="ARBA00022552"/>
    </source>
</evidence>
<dbReference type="Pfam" id="PF20260">
    <property type="entry name" value="PUA_4"/>
    <property type="match status" value="1"/>
</dbReference>
<evidence type="ECO:0000256" key="3">
    <source>
        <dbReference type="ARBA" id="ARBA00012328"/>
    </source>
</evidence>
<evidence type="ECO:0000256" key="12">
    <source>
        <dbReference type="PIRNR" id="PIRNR015601"/>
    </source>
</evidence>
<evidence type="ECO:0000256" key="4">
    <source>
        <dbReference type="ARBA" id="ARBA00013673"/>
    </source>
</evidence>
<evidence type="ECO:0000256" key="1">
    <source>
        <dbReference type="ARBA" id="ARBA00004496"/>
    </source>
</evidence>
<dbReference type="RefSeq" id="WP_136953788.1">
    <property type="nucleotide sequence ID" value="NZ_CP039712.1"/>
</dbReference>
<accession>A0A4D7CZG7</accession>
<dbReference type="CDD" id="cd18084">
    <property type="entry name" value="RsmE-like"/>
    <property type="match status" value="1"/>
</dbReference>
<dbReference type="OrthoDB" id="9815641at2"/>
<dbReference type="EMBL" id="CP039712">
    <property type="protein sequence ID" value="QCI86966.1"/>
    <property type="molecule type" value="Genomic_DNA"/>
</dbReference>
<dbReference type="Proteomes" id="UP000298615">
    <property type="component" value="Chromosome"/>
</dbReference>
<dbReference type="GO" id="GO:0070042">
    <property type="term" value="F:rRNA (uridine-N3-)-methyltransferase activity"/>
    <property type="evidence" value="ECO:0007669"/>
    <property type="project" value="TreeGrafter"/>
</dbReference>
<dbReference type="NCBIfam" id="NF008691">
    <property type="entry name" value="PRK11713.1-4"/>
    <property type="match status" value="1"/>
</dbReference>
<evidence type="ECO:0000256" key="10">
    <source>
        <dbReference type="ARBA" id="ARBA00025699"/>
    </source>
</evidence>
<proteinExistence type="inferred from homology"/>
<evidence type="ECO:0000256" key="2">
    <source>
        <dbReference type="ARBA" id="ARBA00005528"/>
    </source>
</evidence>
<dbReference type="SUPFAM" id="SSF88697">
    <property type="entry name" value="PUA domain-like"/>
    <property type="match status" value="1"/>
</dbReference>
<protein>
    <recommendedName>
        <fullName evidence="4 12">Ribosomal RNA small subunit methyltransferase E</fullName>
        <ecNumber evidence="3 12">2.1.1.193</ecNumber>
    </recommendedName>
</protein>
<evidence type="ECO:0000256" key="7">
    <source>
        <dbReference type="ARBA" id="ARBA00022603"/>
    </source>
</evidence>
<evidence type="ECO:0000313" key="13">
    <source>
        <dbReference type="EMBL" id="QCI86966.1"/>
    </source>
</evidence>
<evidence type="ECO:0000313" key="14">
    <source>
        <dbReference type="Proteomes" id="UP000298615"/>
    </source>
</evidence>
<organism evidence="13 14">
    <name type="scientific">Vagococcus zengguangii</name>
    <dbReference type="NCBI Taxonomy" id="2571750"/>
    <lineage>
        <taxon>Bacteria</taxon>
        <taxon>Bacillati</taxon>
        <taxon>Bacillota</taxon>
        <taxon>Bacilli</taxon>
        <taxon>Lactobacillales</taxon>
        <taxon>Enterococcaceae</taxon>
        <taxon>Vagococcus</taxon>
    </lineage>
</organism>
<gene>
    <name evidence="13" type="ORF">FA707_08295</name>
</gene>
<keyword evidence="7 12" id="KW-0489">Methyltransferase</keyword>
<keyword evidence="8 12" id="KW-0808">Transferase</keyword>
<dbReference type="InterPro" id="IPR046887">
    <property type="entry name" value="RsmE_PUA-like"/>
</dbReference>
<dbReference type="InterPro" id="IPR029028">
    <property type="entry name" value="Alpha/beta_knot_MTases"/>
</dbReference>
<evidence type="ECO:0000256" key="5">
    <source>
        <dbReference type="ARBA" id="ARBA00022490"/>
    </source>
</evidence>
<dbReference type="Gene3D" id="3.40.1280.10">
    <property type="match status" value="1"/>
</dbReference>
<comment type="similarity">
    <text evidence="2 12">Belongs to the RNA methyltransferase RsmE family.</text>
</comment>
<comment type="catalytic activity">
    <reaction evidence="11 12">
        <text>uridine(1498) in 16S rRNA + S-adenosyl-L-methionine = N(3)-methyluridine(1498) in 16S rRNA + S-adenosyl-L-homocysteine + H(+)</text>
        <dbReference type="Rhea" id="RHEA:42920"/>
        <dbReference type="Rhea" id="RHEA-COMP:10283"/>
        <dbReference type="Rhea" id="RHEA-COMP:10284"/>
        <dbReference type="ChEBI" id="CHEBI:15378"/>
        <dbReference type="ChEBI" id="CHEBI:57856"/>
        <dbReference type="ChEBI" id="CHEBI:59789"/>
        <dbReference type="ChEBI" id="CHEBI:65315"/>
        <dbReference type="ChEBI" id="CHEBI:74502"/>
        <dbReference type="EC" id="2.1.1.193"/>
    </reaction>
</comment>
<comment type="subcellular location">
    <subcellularLocation>
        <location evidence="1 12">Cytoplasm</location>
    </subcellularLocation>
</comment>
<keyword evidence="9 12" id="KW-0949">S-adenosyl-L-methionine</keyword>
<dbReference type="EC" id="2.1.1.193" evidence="3 12"/>
<evidence type="ECO:0000256" key="8">
    <source>
        <dbReference type="ARBA" id="ARBA00022679"/>
    </source>
</evidence>
<dbReference type="GO" id="GO:0070475">
    <property type="term" value="P:rRNA base methylation"/>
    <property type="evidence" value="ECO:0007669"/>
    <property type="project" value="TreeGrafter"/>
</dbReference>
<sequence length="252" mass="28698">MQRYFMLKSIEEVDDQAIEVTGEIFHHMSRVMRMKPEEQAYLVFDEQLVVKAEITELFDNYLTMKVVERIEKSTELPVDVTLFCGFPKGDKLELITQKTTELGAHHIVGFPSKTSIVKWNDKKRSQKQERLEKIAREAAEQSHRSVSPDVLLLADINEMYNMLAQYDHVLVAFEEAAKEGEHAQLVQTLNAIQPGEKIAFIFGPEGGITPKEIEQFETRGAKVCALGPRILRTETAPFYALSALSYHLELQG</sequence>
<keyword evidence="6 12" id="KW-0698">rRNA processing</keyword>
<dbReference type="PANTHER" id="PTHR30027">
    <property type="entry name" value="RIBOSOMAL RNA SMALL SUBUNIT METHYLTRANSFERASE E"/>
    <property type="match status" value="1"/>
</dbReference>
<dbReference type="AlphaFoldDB" id="A0A4D7CZG7"/>
<dbReference type="NCBIfam" id="TIGR00046">
    <property type="entry name" value="RsmE family RNA methyltransferase"/>
    <property type="match status" value="1"/>
</dbReference>